<feature type="repeat" description="TPR" evidence="1">
    <location>
        <begin position="164"/>
        <end position="197"/>
    </location>
</feature>
<feature type="repeat" description="TPR" evidence="1">
    <location>
        <begin position="198"/>
        <end position="231"/>
    </location>
</feature>
<keyword evidence="1" id="KW-0802">TPR repeat</keyword>
<name>A0A150WS09_BDEBC</name>
<dbReference type="Gene3D" id="1.25.40.10">
    <property type="entry name" value="Tetratricopeptide repeat domain"/>
    <property type="match status" value="1"/>
</dbReference>
<dbReference type="InterPro" id="IPR019734">
    <property type="entry name" value="TPR_rpt"/>
</dbReference>
<keyword evidence="4" id="KW-1185">Reference proteome</keyword>
<dbReference type="PROSITE" id="PS50005">
    <property type="entry name" value="TPR"/>
    <property type="match status" value="3"/>
</dbReference>
<dbReference type="SUPFAM" id="SSF48452">
    <property type="entry name" value="TPR-like"/>
    <property type="match status" value="2"/>
</dbReference>
<dbReference type="PANTHER" id="PTHR12558">
    <property type="entry name" value="CELL DIVISION CYCLE 16,23,27"/>
    <property type="match status" value="1"/>
</dbReference>
<proteinExistence type="predicted"/>
<comment type="caution">
    <text evidence="3">The sequence shown here is derived from an EMBL/GenBank/DDBJ whole genome shotgun (WGS) entry which is preliminary data.</text>
</comment>
<sequence>MIDNQFVPKSSEVSGSIAGESNTTAESRGRIYFDTLQALAEFDAEAQQEDIVISEDPRVATYQRNAQVLMKHKEYPLALNLLRQASNIDSKNPVTLGLLVVALESSQRIDEALLVSRALSKIDYGFESMCKYATTLYKLGKDQEALDKYYEALAVLTQENSLLFEVYKNMGNIFVRQGDFDGAEEYYNKAYTLNPESDILLVNLGTLEVQRNDFDKSVYCFRRAIEINADNDKAWVGLAMVHNHIGDAELAWANIERALDINPKNRTAVHLASNWGVRDQQPGRAIEALQNYLSSVEQDEDMSLVLINLFCMQGQFNEALMEIERVLLWNPSHQEVRELKRKLQGSKAA</sequence>
<evidence type="ECO:0000256" key="2">
    <source>
        <dbReference type="SAM" id="MobiDB-lite"/>
    </source>
</evidence>
<keyword evidence="3" id="KW-0808">Transferase</keyword>
<dbReference type="SMART" id="SM00028">
    <property type="entry name" value="TPR"/>
    <property type="match status" value="6"/>
</dbReference>
<dbReference type="Pfam" id="PF13424">
    <property type="entry name" value="TPR_12"/>
    <property type="match status" value="1"/>
</dbReference>
<feature type="repeat" description="TPR" evidence="1">
    <location>
        <begin position="232"/>
        <end position="265"/>
    </location>
</feature>
<dbReference type="OrthoDB" id="5288945at2"/>
<dbReference type="Pfam" id="PF14559">
    <property type="entry name" value="TPR_19"/>
    <property type="match status" value="1"/>
</dbReference>
<gene>
    <name evidence="3" type="ORF">AZI86_09445</name>
</gene>
<dbReference type="PANTHER" id="PTHR12558:SF13">
    <property type="entry name" value="CELL DIVISION CYCLE PROTEIN 27 HOMOLOG"/>
    <property type="match status" value="1"/>
</dbReference>
<dbReference type="RefSeq" id="WP_061834795.1">
    <property type="nucleotide sequence ID" value="NZ_LUKE01000001.1"/>
</dbReference>
<feature type="region of interest" description="Disordered" evidence="2">
    <location>
        <begin position="1"/>
        <end position="21"/>
    </location>
</feature>
<evidence type="ECO:0000256" key="1">
    <source>
        <dbReference type="PROSITE-ProRule" id="PRU00339"/>
    </source>
</evidence>
<dbReference type="GO" id="GO:0016740">
    <property type="term" value="F:transferase activity"/>
    <property type="evidence" value="ECO:0007669"/>
    <property type="project" value="UniProtKB-KW"/>
</dbReference>
<evidence type="ECO:0000313" key="4">
    <source>
        <dbReference type="Proteomes" id="UP000075320"/>
    </source>
</evidence>
<dbReference type="EMBL" id="LUKE01000001">
    <property type="protein sequence ID" value="KYG67220.1"/>
    <property type="molecule type" value="Genomic_DNA"/>
</dbReference>
<reference evidence="3 4" key="1">
    <citation type="submission" date="2016-03" db="EMBL/GenBank/DDBJ databases">
        <authorList>
            <person name="Ploux O."/>
        </authorList>
    </citation>
    <scope>NUCLEOTIDE SEQUENCE [LARGE SCALE GENOMIC DNA]</scope>
    <source>
        <strain evidence="3 4">R0</strain>
    </source>
</reference>
<feature type="compositionally biased region" description="Polar residues" evidence="2">
    <location>
        <begin position="7"/>
        <end position="21"/>
    </location>
</feature>
<dbReference type="Pfam" id="PF13432">
    <property type="entry name" value="TPR_16"/>
    <property type="match status" value="1"/>
</dbReference>
<accession>A0A150WS09</accession>
<organism evidence="3 4">
    <name type="scientific">Bdellovibrio bacteriovorus</name>
    <dbReference type="NCBI Taxonomy" id="959"/>
    <lineage>
        <taxon>Bacteria</taxon>
        <taxon>Pseudomonadati</taxon>
        <taxon>Bdellovibrionota</taxon>
        <taxon>Bdellovibrionia</taxon>
        <taxon>Bdellovibrionales</taxon>
        <taxon>Pseudobdellovibrionaceae</taxon>
        <taxon>Bdellovibrio</taxon>
    </lineage>
</organism>
<dbReference type="Proteomes" id="UP000075320">
    <property type="component" value="Unassembled WGS sequence"/>
</dbReference>
<dbReference type="AlphaFoldDB" id="A0A150WS09"/>
<evidence type="ECO:0000313" key="3">
    <source>
        <dbReference type="EMBL" id="KYG67220.1"/>
    </source>
</evidence>
<dbReference type="InterPro" id="IPR011990">
    <property type="entry name" value="TPR-like_helical_dom_sf"/>
</dbReference>
<protein>
    <submittedName>
        <fullName evidence="3">O-linked GlcNAc transferase</fullName>
    </submittedName>
</protein>
<dbReference type="PROSITE" id="PS50293">
    <property type="entry name" value="TPR_REGION"/>
    <property type="match status" value="1"/>
</dbReference>